<feature type="compositionally biased region" description="Low complexity" evidence="1">
    <location>
        <begin position="21"/>
        <end position="35"/>
    </location>
</feature>
<dbReference type="OrthoDB" id="849531at2759"/>
<proteinExistence type="predicted"/>
<dbReference type="AlphaFoldDB" id="A0A835MU81"/>
<dbReference type="PANTHER" id="PTHR33738:SF21">
    <property type="entry name" value="TPRXL"/>
    <property type="match status" value="1"/>
</dbReference>
<organism evidence="2 3">
    <name type="scientific">Salix dunnii</name>
    <dbReference type="NCBI Taxonomy" id="1413687"/>
    <lineage>
        <taxon>Eukaryota</taxon>
        <taxon>Viridiplantae</taxon>
        <taxon>Streptophyta</taxon>
        <taxon>Embryophyta</taxon>
        <taxon>Tracheophyta</taxon>
        <taxon>Spermatophyta</taxon>
        <taxon>Magnoliopsida</taxon>
        <taxon>eudicotyledons</taxon>
        <taxon>Gunneridae</taxon>
        <taxon>Pentapetalae</taxon>
        <taxon>rosids</taxon>
        <taxon>fabids</taxon>
        <taxon>Malpighiales</taxon>
        <taxon>Salicaceae</taxon>
        <taxon>Saliceae</taxon>
        <taxon>Salix</taxon>
    </lineage>
</organism>
<dbReference type="Proteomes" id="UP000657918">
    <property type="component" value="Chromosome 8"/>
</dbReference>
<dbReference type="PANTHER" id="PTHR33738">
    <property type="entry name" value="EMB|CAB82975.1"/>
    <property type="match status" value="1"/>
</dbReference>
<dbReference type="EMBL" id="JADGMS010000008">
    <property type="protein sequence ID" value="KAF9676879.1"/>
    <property type="molecule type" value="Genomic_DNA"/>
</dbReference>
<feature type="region of interest" description="Disordered" evidence="1">
    <location>
        <begin position="1"/>
        <end position="92"/>
    </location>
</feature>
<keyword evidence="3" id="KW-1185">Reference proteome</keyword>
<evidence type="ECO:0000313" key="3">
    <source>
        <dbReference type="Proteomes" id="UP000657918"/>
    </source>
</evidence>
<gene>
    <name evidence="2" type="ORF">SADUNF_Sadunf08G0049300</name>
</gene>
<name>A0A835MU81_9ROSI</name>
<evidence type="ECO:0000313" key="2">
    <source>
        <dbReference type="EMBL" id="KAF9676879.1"/>
    </source>
</evidence>
<accession>A0A835MU81</accession>
<comment type="caution">
    <text evidence="2">The sequence shown here is derived from an EMBL/GenBank/DDBJ whole genome shotgun (WGS) entry which is preliminary data.</text>
</comment>
<feature type="compositionally biased region" description="Polar residues" evidence="1">
    <location>
        <begin position="80"/>
        <end position="92"/>
    </location>
</feature>
<reference evidence="2 3" key="1">
    <citation type="submission" date="2020-10" db="EMBL/GenBank/DDBJ databases">
        <title>Plant Genome Project.</title>
        <authorList>
            <person name="Zhang R.-G."/>
        </authorList>
    </citation>
    <scope>NUCLEOTIDE SEQUENCE [LARGE SCALE GENOMIC DNA]</scope>
    <source>
        <strain evidence="2">FAFU-HL-1</strain>
        <tissue evidence="2">Leaf</tissue>
    </source>
</reference>
<protein>
    <submittedName>
        <fullName evidence="2">Uncharacterized protein</fullName>
    </submittedName>
</protein>
<evidence type="ECO:0000256" key="1">
    <source>
        <dbReference type="SAM" id="MobiDB-lite"/>
    </source>
</evidence>
<sequence length="209" mass="22583">MENNRQVGASSFDHLFGPKDSSSSSSTSSGIFGSIFPPPSKVPAGRDSGITGNHVGNEKYVNPDNATPKAKGERSGISGKGQSSAYQNETPEPCNFSSSIYYGGQENYSPRTKYSDSQHVVSTEYSRKIMKRMIRMETIQTALREGTGGRASSHTLSNCRQHTSKLRNMTMSSLNIVCGTKRLIEISVRLSLLNTAGQCGKLLGSFCPN</sequence>